<dbReference type="RefSeq" id="XP_037222212.1">
    <property type="nucleotide sequence ID" value="XM_037361920.1"/>
</dbReference>
<sequence length="351" mass="37978">MSREASRPRPSVLLLFDPLANDNDDHELNFDSFLQPPRNPSPVRLTRRLVDVGDVTVQFDNSELLLEDEDECDEKPEEIERTPKAQQRQSTRPTEGTPRAIPSIHATLSTPPSTALQVSEDDPQVLASFATPSAFLATPCESLITDTVLALPTPSPAAPGTTLVPPKQLDQHGSFALHDHNDLDEDTSFDLLNDKIPFLGHADEDSFELDGPPATIKSPIEVEEEEEPERVLPAAHPSVSSTITTNVIPELATPHCSPIPTFSAPPPLIPALKIVKRQRPEPKAPAATNPPKPPRDPSPVAAVFTRPPVFSAPPKVPPPIAPPAAVVPLSNSTRGRQIRVGWARATTRAKP</sequence>
<evidence type="ECO:0000256" key="1">
    <source>
        <dbReference type="SAM" id="MobiDB-lite"/>
    </source>
</evidence>
<feature type="compositionally biased region" description="Polar residues" evidence="1">
    <location>
        <begin position="106"/>
        <end position="117"/>
    </location>
</feature>
<dbReference type="EMBL" id="JACAZF010000004">
    <property type="protein sequence ID" value="KAF7307193.1"/>
    <property type="molecule type" value="Genomic_DNA"/>
</dbReference>
<dbReference type="GeneID" id="59344436"/>
<reference evidence="2" key="1">
    <citation type="submission" date="2020-05" db="EMBL/GenBank/DDBJ databases">
        <title>Mycena genomes resolve the evolution of fungal bioluminescence.</title>
        <authorList>
            <person name="Tsai I.J."/>
        </authorList>
    </citation>
    <scope>NUCLEOTIDE SEQUENCE</scope>
    <source>
        <strain evidence="2">171206Taipei</strain>
    </source>
</reference>
<comment type="caution">
    <text evidence="2">The sequence shown here is derived from an EMBL/GenBank/DDBJ whole genome shotgun (WGS) entry which is preliminary data.</text>
</comment>
<gene>
    <name evidence="2" type="ORF">MIND_00512900</name>
</gene>
<name>A0A8H6SXP1_9AGAR</name>
<feature type="region of interest" description="Disordered" evidence="1">
    <location>
        <begin position="278"/>
        <end position="318"/>
    </location>
</feature>
<accession>A0A8H6SXP1</accession>
<feature type="compositionally biased region" description="Polar residues" evidence="1">
    <location>
        <begin position="84"/>
        <end position="94"/>
    </location>
</feature>
<organism evidence="2 3">
    <name type="scientific">Mycena indigotica</name>
    <dbReference type="NCBI Taxonomy" id="2126181"/>
    <lineage>
        <taxon>Eukaryota</taxon>
        <taxon>Fungi</taxon>
        <taxon>Dikarya</taxon>
        <taxon>Basidiomycota</taxon>
        <taxon>Agaricomycotina</taxon>
        <taxon>Agaricomycetes</taxon>
        <taxon>Agaricomycetidae</taxon>
        <taxon>Agaricales</taxon>
        <taxon>Marasmiineae</taxon>
        <taxon>Mycenaceae</taxon>
        <taxon>Mycena</taxon>
    </lineage>
</organism>
<feature type="region of interest" description="Disordered" evidence="1">
    <location>
        <begin position="68"/>
        <end position="119"/>
    </location>
</feature>
<dbReference type="AlphaFoldDB" id="A0A8H6SXP1"/>
<protein>
    <submittedName>
        <fullName evidence="2">J domain-containing protein</fullName>
    </submittedName>
</protein>
<proteinExistence type="predicted"/>
<keyword evidence="3" id="KW-1185">Reference proteome</keyword>
<dbReference type="Proteomes" id="UP000636479">
    <property type="component" value="Unassembled WGS sequence"/>
</dbReference>
<feature type="compositionally biased region" description="Acidic residues" evidence="1">
    <location>
        <begin position="68"/>
        <end position="77"/>
    </location>
</feature>
<evidence type="ECO:0000313" key="3">
    <source>
        <dbReference type="Proteomes" id="UP000636479"/>
    </source>
</evidence>
<dbReference type="OrthoDB" id="3266894at2759"/>
<evidence type="ECO:0000313" key="2">
    <source>
        <dbReference type="EMBL" id="KAF7307193.1"/>
    </source>
</evidence>